<comment type="subcellular location">
    <subcellularLocation>
        <location evidence="1">Cell membrane</location>
        <topology evidence="1">Multi-pass membrane protein</topology>
    </subcellularLocation>
</comment>
<sequence>MIGQVSRDRLNKPVFFALLLALLAGLLLSVAIGPVRMDIPTMLTALFTEHPSKDQLIILTVRLPRAVIGLIVGAGLAVAGALMQAITRNPLASPQVFGVSSGASLAVVLSVVLLPNIGSSGSIYFAFAGAIAGGSFVYALAGTAGMTPVKLALAGMAVHLLLASVTQGLLVFNEQISDVLYWLAGAIDGSTWADTRLVLPWFAIGMILALALAPSLSVLSLGTEVAQGLGQNVRLVRLLASASVIMLAGSAVAVAGSIGFVGLMVPNIIKMFTGDNYKRVIPLSAICGALLLTYADVLGRFIAFPYESPVGIVTALIGAPFFLYLAHKNGRASR</sequence>
<evidence type="ECO:0000256" key="5">
    <source>
        <dbReference type="ARBA" id="ARBA00022692"/>
    </source>
</evidence>
<dbReference type="PANTHER" id="PTHR30472:SF1">
    <property type="entry name" value="FE(3+) DICITRATE TRANSPORT SYSTEM PERMEASE PROTEIN FECC-RELATED"/>
    <property type="match status" value="1"/>
</dbReference>
<dbReference type="Gene3D" id="1.10.3470.10">
    <property type="entry name" value="ABC transporter involved in vitamin B12 uptake, BtuC"/>
    <property type="match status" value="1"/>
</dbReference>
<evidence type="ECO:0000256" key="6">
    <source>
        <dbReference type="ARBA" id="ARBA00022989"/>
    </source>
</evidence>
<evidence type="ECO:0000256" key="4">
    <source>
        <dbReference type="ARBA" id="ARBA00022475"/>
    </source>
</evidence>
<name>A0A222WV82_9BACL</name>
<protein>
    <submittedName>
        <fullName evidence="9">Iron-siderophore ABC transporter permease</fullName>
    </submittedName>
</protein>
<dbReference type="Pfam" id="PF01032">
    <property type="entry name" value="FecCD"/>
    <property type="match status" value="1"/>
</dbReference>
<dbReference type="GO" id="GO:0005886">
    <property type="term" value="C:plasma membrane"/>
    <property type="evidence" value="ECO:0007669"/>
    <property type="project" value="UniProtKB-SubCell"/>
</dbReference>
<evidence type="ECO:0000256" key="2">
    <source>
        <dbReference type="ARBA" id="ARBA00007935"/>
    </source>
</evidence>
<dbReference type="PANTHER" id="PTHR30472">
    <property type="entry name" value="FERRIC ENTEROBACTIN TRANSPORT SYSTEM PERMEASE PROTEIN"/>
    <property type="match status" value="1"/>
</dbReference>
<dbReference type="Proteomes" id="UP000214666">
    <property type="component" value="Chromosome"/>
</dbReference>
<keyword evidence="7 8" id="KW-0472">Membrane</keyword>
<evidence type="ECO:0000256" key="8">
    <source>
        <dbReference type="SAM" id="Phobius"/>
    </source>
</evidence>
<feature type="transmembrane region" description="Helical" evidence="8">
    <location>
        <begin position="153"/>
        <end position="172"/>
    </location>
</feature>
<keyword evidence="4" id="KW-1003">Cell membrane</keyword>
<dbReference type="FunFam" id="1.10.3470.10:FF:000001">
    <property type="entry name" value="Vitamin B12 ABC transporter permease BtuC"/>
    <property type="match status" value="1"/>
</dbReference>
<keyword evidence="3" id="KW-0813">Transport</keyword>
<dbReference type="GO" id="GO:0022857">
    <property type="term" value="F:transmembrane transporter activity"/>
    <property type="evidence" value="ECO:0007669"/>
    <property type="project" value="InterPro"/>
</dbReference>
<feature type="transmembrane region" description="Helical" evidence="8">
    <location>
        <begin position="198"/>
        <end position="223"/>
    </location>
</feature>
<feature type="transmembrane region" description="Helical" evidence="8">
    <location>
        <begin position="280"/>
        <end position="298"/>
    </location>
</feature>
<keyword evidence="6 8" id="KW-1133">Transmembrane helix</keyword>
<dbReference type="RefSeq" id="WP_094157060.1">
    <property type="nucleotide sequence ID" value="NZ_CP020028.1"/>
</dbReference>
<gene>
    <name evidence="9" type="ORF">B4V02_21165</name>
</gene>
<feature type="transmembrane region" description="Helical" evidence="8">
    <location>
        <begin position="235"/>
        <end position="260"/>
    </location>
</feature>
<dbReference type="STRING" id="172713.GCA_001705305_01331"/>
<evidence type="ECO:0000313" key="10">
    <source>
        <dbReference type="Proteomes" id="UP000214666"/>
    </source>
</evidence>
<evidence type="ECO:0000313" key="9">
    <source>
        <dbReference type="EMBL" id="ASR50016.1"/>
    </source>
</evidence>
<feature type="transmembrane region" description="Helical" evidence="8">
    <location>
        <begin position="61"/>
        <end position="83"/>
    </location>
</feature>
<accession>A0A222WV82</accession>
<keyword evidence="5 8" id="KW-0812">Transmembrane</keyword>
<feature type="transmembrane region" description="Helical" evidence="8">
    <location>
        <begin position="123"/>
        <end position="141"/>
    </location>
</feature>
<dbReference type="CDD" id="cd06550">
    <property type="entry name" value="TM_ABC_iron-siderophores_like"/>
    <property type="match status" value="1"/>
</dbReference>
<organism evidence="9 10">
    <name type="scientific">Paenibacillus kribbensis</name>
    <dbReference type="NCBI Taxonomy" id="172713"/>
    <lineage>
        <taxon>Bacteria</taxon>
        <taxon>Bacillati</taxon>
        <taxon>Bacillota</taxon>
        <taxon>Bacilli</taxon>
        <taxon>Bacillales</taxon>
        <taxon>Paenibacillaceae</taxon>
        <taxon>Paenibacillus</taxon>
    </lineage>
</organism>
<keyword evidence="10" id="KW-1185">Reference proteome</keyword>
<feature type="transmembrane region" description="Helical" evidence="8">
    <location>
        <begin position="310"/>
        <end position="327"/>
    </location>
</feature>
<dbReference type="AlphaFoldDB" id="A0A222WV82"/>
<dbReference type="KEGG" id="pkb:B4V02_21165"/>
<dbReference type="EMBL" id="CP020028">
    <property type="protein sequence ID" value="ASR50016.1"/>
    <property type="molecule type" value="Genomic_DNA"/>
</dbReference>
<dbReference type="InterPro" id="IPR037294">
    <property type="entry name" value="ABC_BtuC-like"/>
</dbReference>
<comment type="similarity">
    <text evidence="2">Belongs to the binding-protein-dependent transport system permease family. FecCD subfamily.</text>
</comment>
<evidence type="ECO:0000256" key="1">
    <source>
        <dbReference type="ARBA" id="ARBA00004651"/>
    </source>
</evidence>
<feature type="transmembrane region" description="Helical" evidence="8">
    <location>
        <begin position="95"/>
        <end position="117"/>
    </location>
</feature>
<dbReference type="InterPro" id="IPR000522">
    <property type="entry name" value="ABC_transptr_permease_BtuC"/>
</dbReference>
<evidence type="ECO:0000256" key="7">
    <source>
        <dbReference type="ARBA" id="ARBA00023136"/>
    </source>
</evidence>
<evidence type="ECO:0000256" key="3">
    <source>
        <dbReference type="ARBA" id="ARBA00022448"/>
    </source>
</evidence>
<reference evidence="9 10" key="1">
    <citation type="submission" date="2017-03" db="EMBL/GenBank/DDBJ databases">
        <title>Complete genome sequence of Paenibacillus Kribbensis producing bioflocculants.</title>
        <authorList>
            <person name="Lee H.-G."/>
            <person name="Oh H.-M."/>
        </authorList>
    </citation>
    <scope>NUCLEOTIDE SEQUENCE [LARGE SCALE GENOMIC DNA]</scope>
    <source>
        <strain evidence="9 10">AM49</strain>
    </source>
</reference>
<dbReference type="GO" id="GO:0033214">
    <property type="term" value="P:siderophore-iron import into cell"/>
    <property type="evidence" value="ECO:0007669"/>
    <property type="project" value="TreeGrafter"/>
</dbReference>
<dbReference type="SUPFAM" id="SSF81345">
    <property type="entry name" value="ABC transporter involved in vitamin B12 uptake, BtuC"/>
    <property type="match status" value="1"/>
</dbReference>
<proteinExistence type="inferred from homology"/>
<dbReference type="OrthoDB" id="9811721at2"/>